<proteinExistence type="predicted"/>
<accession>A0A077WY53</accession>
<dbReference type="Gene3D" id="3.80.10.10">
    <property type="entry name" value="Ribonuclease Inhibitor"/>
    <property type="match status" value="1"/>
</dbReference>
<keyword evidence="1" id="KW-0677">Repeat</keyword>
<dbReference type="PANTHER" id="PTHR22904">
    <property type="entry name" value="TPR REPEAT CONTAINING PROTEIN"/>
    <property type="match status" value="1"/>
</dbReference>
<dbReference type="SUPFAM" id="SSF52047">
    <property type="entry name" value="RNI-like"/>
    <property type="match status" value="1"/>
</dbReference>
<name>A0A077WY53_9FUNG</name>
<organism evidence="3">
    <name type="scientific">Lichtheimia ramosa</name>
    <dbReference type="NCBI Taxonomy" id="688394"/>
    <lineage>
        <taxon>Eukaryota</taxon>
        <taxon>Fungi</taxon>
        <taxon>Fungi incertae sedis</taxon>
        <taxon>Mucoromycota</taxon>
        <taxon>Mucoromycotina</taxon>
        <taxon>Mucoromycetes</taxon>
        <taxon>Mucorales</taxon>
        <taxon>Lichtheimiaceae</taxon>
        <taxon>Lichtheimia</taxon>
    </lineage>
</organism>
<dbReference type="SUPFAM" id="SSF48452">
    <property type="entry name" value="TPR-like"/>
    <property type="match status" value="1"/>
</dbReference>
<dbReference type="SMART" id="SM00028">
    <property type="entry name" value="TPR"/>
    <property type="match status" value="3"/>
</dbReference>
<dbReference type="SUPFAM" id="SSF81383">
    <property type="entry name" value="F-box domain"/>
    <property type="match status" value="1"/>
</dbReference>
<dbReference type="InterPro" id="IPR036047">
    <property type="entry name" value="F-box-like_dom_sf"/>
</dbReference>
<reference evidence="3" key="1">
    <citation type="journal article" date="2014" name="Genome Announc.">
        <title>De novo whole-genome sequence and genome annotation of Lichtheimia ramosa.</title>
        <authorList>
            <person name="Linde J."/>
            <person name="Schwartze V."/>
            <person name="Binder U."/>
            <person name="Lass-Florl C."/>
            <person name="Voigt K."/>
            <person name="Horn F."/>
        </authorList>
    </citation>
    <scope>NUCLEOTIDE SEQUENCE</scope>
    <source>
        <strain evidence="3">JMRC FSU:6197</strain>
    </source>
</reference>
<dbReference type="AlphaFoldDB" id="A0A077WY53"/>
<evidence type="ECO:0000256" key="2">
    <source>
        <dbReference type="ARBA" id="ARBA00022803"/>
    </source>
</evidence>
<dbReference type="InterPro" id="IPR011990">
    <property type="entry name" value="TPR-like_helical_dom_sf"/>
</dbReference>
<dbReference type="GO" id="GO:0051879">
    <property type="term" value="F:Hsp90 protein binding"/>
    <property type="evidence" value="ECO:0007669"/>
    <property type="project" value="TreeGrafter"/>
</dbReference>
<sequence length="722" mass="81670">MHPDLVTSITSAHISPDALLQHFDQGQVELNNKQYQASSHHFTAAIDEATNSLSTLLLSRALAYTNDGQHDLALADACKVIEITPVSADGYLCAGDIHVIMGNKERALQIYRNGVANASKEHPRYHSLEENLQHLYHNVILPINGHLMERLDKRIANHIFSLLPLRDRVVCTTTCHTWRTYLFSWEGMWHHLRFTSGISSQCLDSLFMRMKDHGDPVKTCTIAAKRHDFDLAPRILEHLVLGLKCRNLEALSVDNCNIKTTQWIIRLLRMNIKTIKSLALIKVAQQLYPVIHQVLDLCPGITSLVFDLHESLNDQHGTQAMDYNSPKVIPPVSWRPRAPLALQKLKLTSNILRHNKEEAYTIGHFLSTFLPHCPELCNLVIRGDMTRCLDGVLDALNAFCPRLKGLVMDGDGYFHLDDPFDSHFPPFSALTIRTLFLQQDSLSDDFDQKLAALAMRIAPRVQYLNFDITSQSQLALKALAEIKTPELENLILLLRHLPRKEIVDQAHCNELARAVIQGCSMTRLKKVTLHGISIEDSVLDSLPTALRTLDLAIKDNNVTSQGLQRCLSRMYKLEKLKLAHQHSPKEESIIDYDLLHVVSQLPSIIELDLFFSPDKNDNQQRIASQFVKELRSIHPQLPLRRLTLTGRITVELSVLEDLVCLPNLVYLCVRMADDIKVEHVKDVLHNTMAQDTIKSLTVVAGIKVGSKYNTITFKNGEIVSQY</sequence>
<evidence type="ECO:0000313" key="3">
    <source>
        <dbReference type="EMBL" id="CDS11747.1"/>
    </source>
</evidence>
<keyword evidence="2" id="KW-0802">TPR repeat</keyword>
<dbReference type="EMBL" id="LK023346">
    <property type="protein sequence ID" value="CDS11747.1"/>
    <property type="molecule type" value="Genomic_DNA"/>
</dbReference>
<dbReference type="InterPro" id="IPR032675">
    <property type="entry name" value="LRR_dom_sf"/>
</dbReference>
<dbReference type="OrthoDB" id="2242153at2759"/>
<protein>
    <submittedName>
        <fullName evidence="3">Uncharacterized protein</fullName>
    </submittedName>
</protein>
<dbReference type="InterPro" id="IPR019734">
    <property type="entry name" value="TPR_rpt"/>
</dbReference>
<gene>
    <name evidence="3" type="ORF">LRAMOSA04010</name>
</gene>
<evidence type="ECO:0000256" key="1">
    <source>
        <dbReference type="ARBA" id="ARBA00022737"/>
    </source>
</evidence>
<dbReference type="Gene3D" id="1.25.40.10">
    <property type="entry name" value="Tetratricopeptide repeat domain"/>
    <property type="match status" value="1"/>
</dbReference>
<dbReference type="PANTHER" id="PTHR22904:SF523">
    <property type="entry name" value="STRESS-INDUCED-PHOSPHOPROTEIN 1"/>
    <property type="match status" value="1"/>
</dbReference>